<sequence length="161" mass="17314">MSAVMEIWNETDSVPGNLTGTSVTVGVFDGVHRGHQQLIATAVRTAREHDVPAVMVTFAPHPVALFRPDAAPAMLGTLDQRAATAARYGIDAMLVIGFDHDVAAWSPGDYFRRILVDLLHARAVAIGENFFFGHRAAGTCRTMQELGDRHGVDVTVHGLLG</sequence>
<keyword evidence="13" id="KW-0418">Kinase</keyword>
<keyword evidence="6" id="KW-0808">Transferase</keyword>
<dbReference type="GO" id="GO:0003919">
    <property type="term" value="F:FMN adenylyltransferase activity"/>
    <property type="evidence" value="ECO:0007669"/>
    <property type="project" value="UniProtKB-EC"/>
</dbReference>
<evidence type="ECO:0000256" key="11">
    <source>
        <dbReference type="ARBA" id="ARBA00049494"/>
    </source>
</evidence>
<dbReference type="InterPro" id="IPR015864">
    <property type="entry name" value="FAD_synthase"/>
</dbReference>
<keyword evidence="4" id="KW-0285">Flavoprotein</keyword>
<dbReference type="GO" id="GO:0005524">
    <property type="term" value="F:ATP binding"/>
    <property type="evidence" value="ECO:0007669"/>
    <property type="project" value="UniProtKB-KW"/>
</dbReference>
<evidence type="ECO:0000256" key="1">
    <source>
        <dbReference type="ARBA" id="ARBA00004726"/>
    </source>
</evidence>
<dbReference type="EMBL" id="DQID01000234">
    <property type="protein sequence ID" value="HCT14906.1"/>
    <property type="molecule type" value="Genomic_DNA"/>
</dbReference>
<dbReference type="UniPathway" id="UPA00277">
    <property type="reaction ID" value="UER00407"/>
</dbReference>
<dbReference type="Gene3D" id="3.40.50.620">
    <property type="entry name" value="HUPs"/>
    <property type="match status" value="1"/>
</dbReference>
<evidence type="ECO:0000313" key="13">
    <source>
        <dbReference type="EMBL" id="HCT14906.1"/>
    </source>
</evidence>
<evidence type="ECO:0000256" key="4">
    <source>
        <dbReference type="ARBA" id="ARBA00022630"/>
    </source>
</evidence>
<keyword evidence="10" id="KW-0067">ATP-binding</keyword>
<evidence type="ECO:0000259" key="12">
    <source>
        <dbReference type="Pfam" id="PF06574"/>
    </source>
</evidence>
<evidence type="ECO:0000256" key="8">
    <source>
        <dbReference type="ARBA" id="ARBA00022741"/>
    </source>
</evidence>
<dbReference type="CDD" id="cd02064">
    <property type="entry name" value="FAD_synthetase_N"/>
    <property type="match status" value="1"/>
</dbReference>
<dbReference type="Pfam" id="PF06574">
    <property type="entry name" value="FAD_syn"/>
    <property type="match status" value="1"/>
</dbReference>
<keyword evidence="9" id="KW-0274">FAD</keyword>
<name>A0A3D4T041_9CORY</name>
<comment type="pathway">
    <text evidence="1">Cofactor biosynthesis; FAD biosynthesis; FAD from FMN: step 1/1.</text>
</comment>
<dbReference type="EC" id="2.7.7.2" evidence="3"/>
<dbReference type="AlphaFoldDB" id="A0A3D4T041"/>
<evidence type="ECO:0000256" key="6">
    <source>
        <dbReference type="ARBA" id="ARBA00022679"/>
    </source>
</evidence>
<dbReference type="GO" id="GO:0006747">
    <property type="term" value="P:FAD biosynthetic process"/>
    <property type="evidence" value="ECO:0007669"/>
    <property type="project" value="UniProtKB-UniPathway"/>
</dbReference>
<evidence type="ECO:0000256" key="2">
    <source>
        <dbReference type="ARBA" id="ARBA00010214"/>
    </source>
</evidence>
<reference evidence="13 14" key="1">
    <citation type="journal article" date="2018" name="Nat. Biotechnol.">
        <title>A standardized bacterial taxonomy based on genome phylogeny substantially revises the tree of life.</title>
        <authorList>
            <person name="Parks D.H."/>
            <person name="Chuvochina M."/>
            <person name="Waite D.W."/>
            <person name="Rinke C."/>
            <person name="Skarshewski A."/>
            <person name="Chaumeil P.A."/>
            <person name="Hugenholtz P."/>
        </authorList>
    </citation>
    <scope>NUCLEOTIDE SEQUENCE [LARGE SCALE GENOMIC DNA]</scope>
    <source>
        <strain evidence="13">UBA11247</strain>
    </source>
</reference>
<evidence type="ECO:0000256" key="7">
    <source>
        <dbReference type="ARBA" id="ARBA00022695"/>
    </source>
</evidence>
<accession>A0A3D4T041</accession>
<organism evidence="13 14">
    <name type="scientific">Corynebacterium nuruki</name>
    <dbReference type="NCBI Taxonomy" id="1032851"/>
    <lineage>
        <taxon>Bacteria</taxon>
        <taxon>Bacillati</taxon>
        <taxon>Actinomycetota</taxon>
        <taxon>Actinomycetes</taxon>
        <taxon>Mycobacteriales</taxon>
        <taxon>Corynebacteriaceae</taxon>
        <taxon>Corynebacterium</taxon>
    </lineage>
</organism>
<dbReference type="SUPFAM" id="SSF52374">
    <property type="entry name" value="Nucleotidylyl transferase"/>
    <property type="match status" value="1"/>
</dbReference>
<dbReference type="GO" id="GO:0009398">
    <property type="term" value="P:FMN biosynthetic process"/>
    <property type="evidence" value="ECO:0007669"/>
    <property type="project" value="TreeGrafter"/>
</dbReference>
<gene>
    <name evidence="13" type="ORF">DIW82_09025</name>
</gene>
<comment type="catalytic activity">
    <reaction evidence="11">
        <text>FMN + ATP + H(+) = FAD + diphosphate</text>
        <dbReference type="Rhea" id="RHEA:17237"/>
        <dbReference type="ChEBI" id="CHEBI:15378"/>
        <dbReference type="ChEBI" id="CHEBI:30616"/>
        <dbReference type="ChEBI" id="CHEBI:33019"/>
        <dbReference type="ChEBI" id="CHEBI:57692"/>
        <dbReference type="ChEBI" id="CHEBI:58210"/>
        <dbReference type="EC" id="2.7.7.2"/>
    </reaction>
</comment>
<dbReference type="InterPro" id="IPR023468">
    <property type="entry name" value="Riboflavin_kinase"/>
</dbReference>
<dbReference type="InterPro" id="IPR014729">
    <property type="entry name" value="Rossmann-like_a/b/a_fold"/>
</dbReference>
<evidence type="ECO:0000256" key="9">
    <source>
        <dbReference type="ARBA" id="ARBA00022827"/>
    </source>
</evidence>
<evidence type="ECO:0000256" key="10">
    <source>
        <dbReference type="ARBA" id="ARBA00022840"/>
    </source>
</evidence>
<evidence type="ECO:0000313" key="14">
    <source>
        <dbReference type="Proteomes" id="UP000261739"/>
    </source>
</evidence>
<evidence type="ECO:0000256" key="3">
    <source>
        <dbReference type="ARBA" id="ARBA00012393"/>
    </source>
</evidence>
<keyword evidence="5" id="KW-0288">FMN</keyword>
<dbReference type="GO" id="GO:0008531">
    <property type="term" value="F:riboflavin kinase activity"/>
    <property type="evidence" value="ECO:0007669"/>
    <property type="project" value="TreeGrafter"/>
</dbReference>
<proteinExistence type="inferred from homology"/>
<feature type="domain" description="FAD synthetase" evidence="12">
    <location>
        <begin position="18"/>
        <end position="156"/>
    </location>
</feature>
<dbReference type="PANTHER" id="PTHR22749:SF6">
    <property type="entry name" value="RIBOFLAVIN KINASE"/>
    <property type="match status" value="1"/>
</dbReference>
<dbReference type="PANTHER" id="PTHR22749">
    <property type="entry name" value="RIBOFLAVIN KINASE/FMN ADENYLYLTRANSFERASE"/>
    <property type="match status" value="1"/>
</dbReference>
<keyword evidence="8" id="KW-0547">Nucleotide-binding</keyword>
<feature type="non-terminal residue" evidence="13">
    <location>
        <position position="161"/>
    </location>
</feature>
<evidence type="ECO:0000256" key="5">
    <source>
        <dbReference type="ARBA" id="ARBA00022643"/>
    </source>
</evidence>
<protein>
    <recommendedName>
        <fullName evidence="3">FAD synthase</fullName>
        <ecNumber evidence="3">2.7.7.2</ecNumber>
    </recommendedName>
</protein>
<comment type="caution">
    <text evidence="13">The sequence shown here is derived from an EMBL/GenBank/DDBJ whole genome shotgun (WGS) entry which is preliminary data.</text>
</comment>
<dbReference type="Proteomes" id="UP000261739">
    <property type="component" value="Unassembled WGS sequence"/>
</dbReference>
<keyword evidence="7" id="KW-0548">Nucleotidyltransferase</keyword>
<comment type="similarity">
    <text evidence="2">Belongs to the RibF family.</text>
</comment>
<dbReference type="GO" id="GO:0009231">
    <property type="term" value="P:riboflavin biosynthetic process"/>
    <property type="evidence" value="ECO:0007669"/>
    <property type="project" value="InterPro"/>
</dbReference>